<dbReference type="EMBL" id="AHJE01000035">
    <property type="protein sequence ID" value="EHP42375.1"/>
    <property type="molecule type" value="Genomic_DNA"/>
</dbReference>
<dbReference type="Proteomes" id="UP000005808">
    <property type="component" value="Unassembled WGS sequence"/>
</dbReference>
<evidence type="ECO:0000313" key="3">
    <source>
        <dbReference type="Proteomes" id="UP000005808"/>
    </source>
</evidence>
<organism evidence="2 3">
    <name type="scientific">Cupriavidus basilensis OR16</name>
    <dbReference type="NCBI Taxonomy" id="1127483"/>
    <lineage>
        <taxon>Bacteria</taxon>
        <taxon>Pseudomonadati</taxon>
        <taxon>Pseudomonadota</taxon>
        <taxon>Betaproteobacteria</taxon>
        <taxon>Burkholderiales</taxon>
        <taxon>Burkholderiaceae</taxon>
        <taxon>Cupriavidus</taxon>
    </lineage>
</organism>
<evidence type="ECO:0000313" key="2">
    <source>
        <dbReference type="EMBL" id="EHP42375.1"/>
    </source>
</evidence>
<comment type="caution">
    <text evidence="2">The sequence shown here is derived from an EMBL/GenBank/DDBJ whole genome shotgun (WGS) entry which is preliminary data.</text>
</comment>
<dbReference type="Pfam" id="PF02894">
    <property type="entry name" value="GFO_IDH_MocA_C"/>
    <property type="match status" value="1"/>
</dbReference>
<feature type="domain" description="Gfo/Idh/MocA-like oxidoreductase C-terminal" evidence="1">
    <location>
        <begin position="11"/>
        <end position="58"/>
    </location>
</feature>
<sequence length="62" mass="6827">MWLKTYAHDQDRLWVQAFPGQLAHFCDVIRGAAVPLVTVHDGLQNLRLTEAIAKAARSAGPT</sequence>
<protein>
    <submittedName>
        <fullName evidence="2">Oxidoreductase domain-containing protein</fullName>
    </submittedName>
</protein>
<dbReference type="RefSeq" id="WP_006158510.1">
    <property type="nucleotide sequence ID" value="NZ_AHJE01000035.1"/>
</dbReference>
<dbReference type="AlphaFoldDB" id="H1S524"/>
<evidence type="ECO:0000259" key="1">
    <source>
        <dbReference type="Pfam" id="PF02894"/>
    </source>
</evidence>
<name>H1S524_9BURK</name>
<dbReference type="PATRIC" id="fig|1127483.3.peg.2930"/>
<accession>H1S524</accession>
<dbReference type="Gene3D" id="3.30.360.10">
    <property type="entry name" value="Dihydrodipicolinate Reductase, domain 2"/>
    <property type="match status" value="1"/>
</dbReference>
<gene>
    <name evidence="2" type="ORF">OR16_14619</name>
</gene>
<dbReference type="InterPro" id="IPR004104">
    <property type="entry name" value="Gfo/Idh/MocA-like_OxRdtase_C"/>
</dbReference>
<proteinExistence type="predicted"/>
<reference evidence="2 3" key="1">
    <citation type="journal article" date="2012" name="J. Bacteriol.">
        <title>De Novo Genome Project of Cupriavidus basilensis OR16.</title>
        <authorList>
            <person name="Cserhati M."/>
            <person name="Kriszt B."/>
            <person name="Szoboszlay S."/>
            <person name="Toth A."/>
            <person name="Szabo I."/>
            <person name="Tancsics A."/>
            <person name="Nagy I."/>
            <person name="Horvath B."/>
            <person name="Nagy I."/>
            <person name="Kukolya J."/>
        </authorList>
    </citation>
    <scope>NUCLEOTIDE SEQUENCE [LARGE SCALE GENOMIC DNA]</scope>
    <source>
        <strain evidence="2 3">OR16</strain>
    </source>
</reference>